<evidence type="ECO:0008006" key="3">
    <source>
        <dbReference type="Google" id="ProtNLM"/>
    </source>
</evidence>
<reference evidence="2" key="1">
    <citation type="submission" date="2017-05" db="EMBL/GenBank/DDBJ databases">
        <authorList>
            <person name="Lin X."/>
        </authorList>
    </citation>
    <scope>NUCLEOTIDE SEQUENCE [LARGE SCALE GENOMIC DNA]</scope>
    <source>
        <strain evidence="2">JLT2012</strain>
    </source>
</reference>
<dbReference type="RefSeq" id="WP_088712972.1">
    <property type="nucleotide sequence ID" value="NZ_NFZT01000001.1"/>
</dbReference>
<keyword evidence="2" id="KW-1185">Reference proteome</keyword>
<proteinExistence type="predicted"/>
<dbReference type="SUPFAM" id="SSF54427">
    <property type="entry name" value="NTF2-like"/>
    <property type="match status" value="1"/>
</dbReference>
<dbReference type="EMBL" id="NFZT01000001">
    <property type="protein sequence ID" value="OWV34270.1"/>
    <property type="molecule type" value="Genomic_DNA"/>
</dbReference>
<evidence type="ECO:0000313" key="1">
    <source>
        <dbReference type="EMBL" id="OWV34270.1"/>
    </source>
</evidence>
<name>A0A219B7B3_9SPHN</name>
<protein>
    <recommendedName>
        <fullName evidence="3">DUF4440 domain-containing protein</fullName>
    </recommendedName>
</protein>
<dbReference type="AlphaFoldDB" id="A0A219B7B3"/>
<gene>
    <name evidence="1" type="ORF">B5C34_12915</name>
</gene>
<evidence type="ECO:0000313" key="2">
    <source>
        <dbReference type="Proteomes" id="UP000198462"/>
    </source>
</evidence>
<organism evidence="1 2">
    <name type="scientific">Pacificimonas flava</name>
    <dbReference type="NCBI Taxonomy" id="1234595"/>
    <lineage>
        <taxon>Bacteria</taxon>
        <taxon>Pseudomonadati</taxon>
        <taxon>Pseudomonadota</taxon>
        <taxon>Alphaproteobacteria</taxon>
        <taxon>Sphingomonadales</taxon>
        <taxon>Sphingosinicellaceae</taxon>
        <taxon>Pacificimonas</taxon>
    </lineage>
</organism>
<dbReference type="InterPro" id="IPR032710">
    <property type="entry name" value="NTF2-like_dom_sf"/>
</dbReference>
<accession>A0A219B7B3</accession>
<comment type="caution">
    <text evidence="1">The sequence shown here is derived from an EMBL/GenBank/DDBJ whole genome shotgun (WGS) entry which is preliminary data.</text>
</comment>
<sequence length="146" mass="15818">MRVAPAALLLLAACSQSVEEGEPTPEAVAAAAEGPRAVVDAYYAALNSGEYDTAWQLWGKDPEADSEEFETFVEGFEDTELAIAEVGEAGAERMRDGWVYAEVPVRVEDLKSDGTGSGYSGTYTVRRSVVDEESWHIYEGDLTTRS</sequence>
<dbReference type="OrthoDB" id="485556at2"/>
<dbReference type="Proteomes" id="UP000198462">
    <property type="component" value="Unassembled WGS sequence"/>
</dbReference>